<evidence type="ECO:0000313" key="1">
    <source>
        <dbReference type="EMBL" id="MYE38296.1"/>
    </source>
</evidence>
<evidence type="ECO:0008006" key="3">
    <source>
        <dbReference type="Google" id="ProtNLM"/>
    </source>
</evidence>
<gene>
    <name evidence="1" type="ORF">F4X82_02135</name>
</gene>
<proteinExistence type="predicted"/>
<protein>
    <recommendedName>
        <fullName evidence="3">Transcriptional regulator</fullName>
    </recommendedName>
</protein>
<dbReference type="EMBL" id="VXOY01000018">
    <property type="protein sequence ID" value="MYE38296.1"/>
    <property type="molecule type" value="Genomic_DNA"/>
</dbReference>
<reference evidence="1 2" key="1">
    <citation type="submission" date="2019-09" db="EMBL/GenBank/DDBJ databases">
        <title>Characterisation of the sponge microbiome using genome-centric metagenomics.</title>
        <authorList>
            <person name="Engelberts J.P."/>
            <person name="Robbins S.J."/>
            <person name="De Goeij J.M."/>
            <person name="Aranda M."/>
            <person name="Bell S.C."/>
            <person name="Webster N.S."/>
        </authorList>
    </citation>
    <scope>NUCLEOTIDE SEQUENCE [LARGE SCALE GENOMIC DNA]</scope>
    <source>
        <strain evidence="1">SB0662_bin_43</strain>
    </source>
</reference>
<organism evidence="1 2">
    <name type="scientific">Candidatus Spechtbacteria bacterium SB0662_bin_43</name>
    <dbReference type="NCBI Taxonomy" id="2604897"/>
    <lineage>
        <taxon>Bacteria</taxon>
        <taxon>Candidatus Spechtiibacteriota</taxon>
    </lineage>
</organism>
<sequence length="200" mass="23385">MISQHILEKLFDSHIKIRLFKLFLRNPDESFSCAQAHDKLLIKTNEEREFKKELQKLRDIEFVLEEKKSTKKDGESVYSLNPSFTFLNELKNLVLRSSPVDQQKLAEKIHNLGKVRLAVLSGVFMGARSSTSIRTDILVVSDVISERRFTTFIKTVEAEVGVDIKYTLLSTEEYEYRVKMFDRFLRDIFERPHVILIGKQ</sequence>
<accession>A0A845DJD0</accession>
<dbReference type="Proteomes" id="UP000449092">
    <property type="component" value="Unassembled WGS sequence"/>
</dbReference>
<name>A0A845DJD0_9BACT</name>
<dbReference type="AlphaFoldDB" id="A0A845DJD0"/>
<evidence type="ECO:0000313" key="2">
    <source>
        <dbReference type="Proteomes" id="UP000449092"/>
    </source>
</evidence>
<comment type="caution">
    <text evidence="1">The sequence shown here is derived from an EMBL/GenBank/DDBJ whole genome shotgun (WGS) entry which is preliminary data.</text>
</comment>